<feature type="compositionally biased region" description="Basic and acidic residues" evidence="1">
    <location>
        <begin position="319"/>
        <end position="329"/>
    </location>
</feature>
<feature type="region of interest" description="Disordered" evidence="1">
    <location>
        <begin position="695"/>
        <end position="741"/>
    </location>
</feature>
<dbReference type="EMBL" id="KN848067">
    <property type="protein sequence ID" value="KIY00488.1"/>
    <property type="molecule type" value="Genomic_DNA"/>
</dbReference>
<dbReference type="GeneID" id="27709919"/>
<evidence type="ECO:0000256" key="1">
    <source>
        <dbReference type="SAM" id="MobiDB-lite"/>
    </source>
</evidence>
<feature type="compositionally biased region" description="Low complexity" evidence="1">
    <location>
        <begin position="595"/>
        <end position="613"/>
    </location>
</feature>
<organism evidence="2 3">
    <name type="scientific">Fonsecaea multimorphosa CBS 102226</name>
    <dbReference type="NCBI Taxonomy" id="1442371"/>
    <lineage>
        <taxon>Eukaryota</taxon>
        <taxon>Fungi</taxon>
        <taxon>Dikarya</taxon>
        <taxon>Ascomycota</taxon>
        <taxon>Pezizomycotina</taxon>
        <taxon>Eurotiomycetes</taxon>
        <taxon>Chaetothyriomycetidae</taxon>
        <taxon>Chaetothyriales</taxon>
        <taxon>Herpotrichiellaceae</taxon>
        <taxon>Fonsecaea</taxon>
    </lineage>
</organism>
<feature type="region of interest" description="Disordered" evidence="1">
    <location>
        <begin position="425"/>
        <end position="456"/>
    </location>
</feature>
<feature type="region of interest" description="Disordered" evidence="1">
    <location>
        <begin position="520"/>
        <end position="573"/>
    </location>
</feature>
<feature type="compositionally biased region" description="Basic and acidic residues" evidence="1">
    <location>
        <begin position="695"/>
        <end position="711"/>
    </location>
</feature>
<feature type="region of interest" description="Disordered" evidence="1">
    <location>
        <begin position="43"/>
        <end position="90"/>
    </location>
</feature>
<accession>A0A0D2K3V5</accession>
<reference evidence="2 3" key="1">
    <citation type="submission" date="2015-01" db="EMBL/GenBank/DDBJ databases">
        <title>The Genome Sequence of Fonsecaea multimorphosa CBS 102226.</title>
        <authorList>
            <consortium name="The Broad Institute Genomics Platform"/>
            <person name="Cuomo C."/>
            <person name="de Hoog S."/>
            <person name="Gorbushina A."/>
            <person name="Stielow B."/>
            <person name="Teixiera M."/>
            <person name="Abouelleil A."/>
            <person name="Chapman S.B."/>
            <person name="Priest M."/>
            <person name="Young S.K."/>
            <person name="Wortman J."/>
            <person name="Nusbaum C."/>
            <person name="Birren B."/>
        </authorList>
    </citation>
    <scope>NUCLEOTIDE SEQUENCE [LARGE SCALE GENOMIC DNA]</scope>
    <source>
        <strain evidence="2 3">CBS 102226</strain>
    </source>
</reference>
<feature type="region of interest" description="Disordered" evidence="1">
    <location>
        <begin position="1"/>
        <end position="31"/>
    </location>
</feature>
<dbReference type="OrthoDB" id="4161635at2759"/>
<gene>
    <name evidence="2" type="ORF">Z520_04173</name>
</gene>
<keyword evidence="3" id="KW-1185">Reference proteome</keyword>
<feature type="compositionally biased region" description="Basic and acidic residues" evidence="1">
    <location>
        <begin position="105"/>
        <end position="120"/>
    </location>
</feature>
<dbReference type="RefSeq" id="XP_016634610.1">
    <property type="nucleotide sequence ID" value="XM_016774683.1"/>
</dbReference>
<feature type="region of interest" description="Disordered" evidence="1">
    <location>
        <begin position="304"/>
        <end position="339"/>
    </location>
</feature>
<dbReference type="VEuPathDB" id="FungiDB:Z520_04173"/>
<dbReference type="AlphaFoldDB" id="A0A0D2K3V5"/>
<sequence length="741" mass="81792">MDPSFTPDRQSQLSDLSSVRRSRTPASPSSWLSLTHYRKSSVVTPATQYSSSSSCWGTASAGGGHRQHPSRTSTLDLGRPHPPAQNLQRKTSILSWSLFRSKYRQHVERQSPTDETRREVGSGSRWWPSSAASEVARKKKLRISPPIPRRPPESLHFPKRLSRSDSQLVHHELLRGLSKDQQQQSKSPTVLLPKPHDDDARSSLQLADLDPDKRGPAFARINPDGWSKIIPKQWMEDQFSDSDGPSDAGGSDDGRSVYSQSNGEEEGTNRKLVVDPFAIENGEEQQDHPVTLSPPTEAVERPAACAFGGEKSTNATEDLSTRYWDEDSRAGPGSASSDPVRYWMSSLRELPEPRVSPRTPLKDTDYETDADISSPCESRRWNKRPHHEGIADPLSSDLEPSTGLENAIGAVDPWHYRDVNQLVPQPLRLSRRRRGTSPAATAYNSNHSESKPQRADSGHLCVLNEHPEAKSLQSSWSTIYCAGGTGVDGDDTSSASAAASERQVVAHRPFTEPLTRQFKDKALPPLPSPWPSGSSSESVCSTRDGCGHRPRRVISPKGRRTGWEQGEEGKDMDKDAEALAADIDEILDMYLPMDPFSSSAPAPTSQPTFATTARETVDVNGKGQKNRSRSRTKPTQDTYTDPPKRPVRSFATDPDLGVGVVNSQATARFSTRGFVPVPGPVRPWVYDPERYPELRHGRGREERLASRERPPDVAAPAAVTGTTWKRSKPMASVDEDGQIWI</sequence>
<feature type="compositionally biased region" description="Low complexity" evidence="1">
    <location>
        <begin position="50"/>
        <end position="59"/>
    </location>
</feature>
<feature type="compositionally biased region" description="Polar residues" evidence="1">
    <location>
        <begin position="7"/>
        <end position="31"/>
    </location>
</feature>
<proteinExistence type="predicted"/>
<feature type="region of interest" description="Disordered" evidence="1">
    <location>
        <begin position="237"/>
        <end position="271"/>
    </location>
</feature>
<feature type="compositionally biased region" description="Polar residues" evidence="1">
    <location>
        <begin position="179"/>
        <end position="188"/>
    </location>
</feature>
<feature type="region of interest" description="Disordered" evidence="1">
    <location>
        <begin position="594"/>
        <end position="655"/>
    </location>
</feature>
<feature type="region of interest" description="Disordered" evidence="1">
    <location>
        <begin position="352"/>
        <end position="404"/>
    </location>
</feature>
<evidence type="ECO:0000313" key="3">
    <source>
        <dbReference type="Proteomes" id="UP000053411"/>
    </source>
</evidence>
<feature type="region of interest" description="Disordered" evidence="1">
    <location>
        <begin position="176"/>
        <end position="225"/>
    </location>
</feature>
<dbReference type="Proteomes" id="UP000053411">
    <property type="component" value="Unassembled WGS sequence"/>
</dbReference>
<feature type="compositionally biased region" description="Low complexity" evidence="1">
    <location>
        <begin position="531"/>
        <end position="541"/>
    </location>
</feature>
<feature type="compositionally biased region" description="Basic residues" evidence="1">
    <location>
        <begin position="548"/>
        <end position="560"/>
    </location>
</feature>
<protein>
    <submittedName>
        <fullName evidence="2">Uncharacterized protein</fullName>
    </submittedName>
</protein>
<name>A0A0D2K3V5_9EURO</name>
<feature type="compositionally biased region" description="Polar residues" evidence="1">
    <location>
        <begin position="438"/>
        <end position="447"/>
    </location>
</feature>
<evidence type="ECO:0000313" key="2">
    <source>
        <dbReference type="EMBL" id="KIY00488.1"/>
    </source>
</evidence>
<feature type="region of interest" description="Disordered" evidence="1">
    <location>
        <begin position="105"/>
        <end position="163"/>
    </location>
</feature>